<name>A0ABD0MY36_CIRMR</name>
<accession>A0ABD0MY36</accession>
<dbReference type="EMBL" id="JAMKFB020000025">
    <property type="protein sequence ID" value="KAL0154894.1"/>
    <property type="molecule type" value="Genomic_DNA"/>
</dbReference>
<feature type="non-terminal residue" evidence="1">
    <location>
        <position position="71"/>
    </location>
</feature>
<reference evidence="1 2" key="1">
    <citation type="submission" date="2024-05" db="EMBL/GenBank/DDBJ databases">
        <title>Genome sequencing and assembly of Indian major carp, Cirrhinus mrigala (Hamilton, 1822).</title>
        <authorList>
            <person name="Mohindra V."/>
            <person name="Chowdhury L.M."/>
            <person name="Lal K."/>
            <person name="Jena J.K."/>
        </authorList>
    </citation>
    <scope>NUCLEOTIDE SEQUENCE [LARGE SCALE GENOMIC DNA]</scope>
    <source>
        <strain evidence="1">CM1030</strain>
        <tissue evidence="1">Blood</tissue>
    </source>
</reference>
<keyword evidence="2" id="KW-1185">Reference proteome</keyword>
<evidence type="ECO:0000313" key="1">
    <source>
        <dbReference type="EMBL" id="KAL0154894.1"/>
    </source>
</evidence>
<comment type="caution">
    <text evidence="1">The sequence shown here is derived from an EMBL/GenBank/DDBJ whole genome shotgun (WGS) entry which is preliminary data.</text>
</comment>
<evidence type="ECO:0000313" key="2">
    <source>
        <dbReference type="Proteomes" id="UP001529510"/>
    </source>
</evidence>
<dbReference type="PANTHER" id="PTHR31434:SF2">
    <property type="entry name" value="S PHASE CYCLIN A-ASSOCIATED PROTEIN IN THE ENDOPLASMIC RETICULUM"/>
    <property type="match status" value="1"/>
</dbReference>
<dbReference type="AlphaFoldDB" id="A0ABD0MY36"/>
<dbReference type="PANTHER" id="PTHR31434">
    <property type="entry name" value="S PHASE CYCLIN A-ASSOCIATED PROTEIN IN THE ENDOPLASMIC RETICULUM"/>
    <property type="match status" value="1"/>
</dbReference>
<sequence length="71" mass="7789">VFDNKRQDSTGLTALLQSTDLVGVLHMLYCILLHTGPVGPQEPYSLSVIQVALQGLRFLNTFALLDLSAFQ</sequence>
<dbReference type="Proteomes" id="UP001529510">
    <property type="component" value="Unassembled WGS sequence"/>
</dbReference>
<proteinExistence type="predicted"/>
<gene>
    <name evidence="1" type="ORF">M9458_049157</name>
</gene>
<organism evidence="1 2">
    <name type="scientific">Cirrhinus mrigala</name>
    <name type="common">Mrigala</name>
    <dbReference type="NCBI Taxonomy" id="683832"/>
    <lineage>
        <taxon>Eukaryota</taxon>
        <taxon>Metazoa</taxon>
        <taxon>Chordata</taxon>
        <taxon>Craniata</taxon>
        <taxon>Vertebrata</taxon>
        <taxon>Euteleostomi</taxon>
        <taxon>Actinopterygii</taxon>
        <taxon>Neopterygii</taxon>
        <taxon>Teleostei</taxon>
        <taxon>Ostariophysi</taxon>
        <taxon>Cypriniformes</taxon>
        <taxon>Cyprinidae</taxon>
        <taxon>Labeoninae</taxon>
        <taxon>Labeonini</taxon>
        <taxon>Cirrhinus</taxon>
    </lineage>
</organism>
<feature type="non-terminal residue" evidence="1">
    <location>
        <position position="1"/>
    </location>
</feature>
<protein>
    <submittedName>
        <fullName evidence="1">Uncharacterized protein</fullName>
    </submittedName>
</protein>